<dbReference type="PANTHER" id="PTHR43011">
    <property type="entry name" value="IRON-SULFUR CLUSTER ASSEMBLY 2 HOMOLOG, MITOCHONDRIAL"/>
    <property type="match status" value="1"/>
</dbReference>
<accession>A0A0P1MAT4</accession>
<dbReference type="Pfam" id="PF01521">
    <property type="entry name" value="Fe-S_biosyn"/>
    <property type="match status" value="1"/>
</dbReference>
<dbReference type="GO" id="GO:0051539">
    <property type="term" value="F:4 iron, 4 sulfur cluster binding"/>
    <property type="evidence" value="ECO:0007669"/>
    <property type="project" value="TreeGrafter"/>
</dbReference>
<accession>A0A0P1MNV2</accession>
<reference evidence="3 4" key="1">
    <citation type="submission" date="2015-11" db="EMBL/GenBank/DDBJ databases">
        <authorList>
            <person name="Zhang Y."/>
            <person name="Guo Z."/>
        </authorList>
    </citation>
    <scope>NUCLEOTIDE SEQUENCE [LARGE SCALE GENOMIC DNA]</scope>
    <source>
        <strain evidence="3">JGI-4</strain>
    </source>
</reference>
<accession>A0A0P1PA95</accession>
<dbReference type="PROSITE" id="PS01152">
    <property type="entry name" value="HESB"/>
    <property type="match status" value="1"/>
</dbReference>
<accession>A0A0P1P5Y9</accession>
<dbReference type="OrthoDB" id="9801228at2"/>
<dbReference type="PANTHER" id="PTHR43011:SF1">
    <property type="entry name" value="IRON-SULFUR CLUSTER ASSEMBLY 2 HOMOLOG, MITOCHONDRIAL"/>
    <property type="match status" value="1"/>
</dbReference>
<evidence type="ECO:0000313" key="4">
    <source>
        <dbReference type="Proteomes" id="UP000182011"/>
    </source>
</evidence>
<reference evidence="2 5" key="2">
    <citation type="submission" date="2015-11" db="EMBL/GenBank/DDBJ databases">
        <authorList>
            <person name="Varghese N."/>
        </authorList>
    </citation>
    <scope>NUCLEOTIDE SEQUENCE [LARGE SCALE GENOMIC DNA]</scope>
    <source>
        <strain evidence="2 5">JGI-8</strain>
    </source>
</reference>
<evidence type="ECO:0000313" key="2">
    <source>
        <dbReference type="EMBL" id="CUS89274.1"/>
    </source>
</evidence>
<keyword evidence="5" id="KW-1185">Reference proteome</keyword>
<evidence type="ECO:0000313" key="3">
    <source>
        <dbReference type="EMBL" id="CUU06355.1"/>
    </source>
</evidence>
<accession>A0A0P1LWW5</accession>
<dbReference type="GO" id="GO:0005506">
    <property type="term" value="F:iron ion binding"/>
    <property type="evidence" value="ECO:0007669"/>
    <property type="project" value="TreeGrafter"/>
</dbReference>
<dbReference type="InterPro" id="IPR000361">
    <property type="entry name" value="ATAP_core_dom"/>
</dbReference>
<dbReference type="STRING" id="1633631.GCA_001442925_01469"/>
<dbReference type="Proteomes" id="UP000182200">
    <property type="component" value="Unassembled WGS sequence"/>
</dbReference>
<sequence length="117" mass="13034">MKQINLEQTEKIKITDRAAKEIKQIIEDNNIPSEYVLRVGVKAGGCSGFSYVLLFDQVKENDIVFLSNEIKVAVDPKSLFYLEGTELDFVDGLMGRGFVFHNPNATRSCGCGHSFSV</sequence>
<accession>A0A0P1LLU5</accession>
<dbReference type="RefSeq" id="WP_047133860.1">
    <property type="nucleotide sequence ID" value="NZ_CZVI01000017.1"/>
</dbReference>
<dbReference type="EMBL" id="FAOP01000006">
    <property type="protein sequence ID" value="CUU06355.1"/>
    <property type="molecule type" value="Genomic_DNA"/>
</dbReference>
<dbReference type="Gene3D" id="2.60.300.12">
    <property type="entry name" value="HesB-like domain"/>
    <property type="match status" value="1"/>
</dbReference>
<accession>A0A0N7MTV7</accession>
<dbReference type="GO" id="GO:0016226">
    <property type="term" value="P:iron-sulfur cluster assembly"/>
    <property type="evidence" value="ECO:0007669"/>
    <property type="project" value="InterPro"/>
</dbReference>
<dbReference type="InterPro" id="IPR016092">
    <property type="entry name" value="ATAP"/>
</dbReference>
<dbReference type="InterPro" id="IPR035903">
    <property type="entry name" value="HesB-like_dom_sf"/>
</dbReference>
<protein>
    <submittedName>
        <fullName evidence="3">Iron-sulfur cluster assembly protein</fullName>
    </submittedName>
</protein>
<gene>
    <name evidence="3" type="ORF">JGI4_01474</name>
    <name evidence="2" type="ORF">JGI8_01295</name>
</gene>
<proteinExistence type="predicted"/>
<dbReference type="GO" id="GO:0051537">
    <property type="term" value="F:2 iron, 2 sulfur cluster binding"/>
    <property type="evidence" value="ECO:0007669"/>
    <property type="project" value="TreeGrafter"/>
</dbReference>
<dbReference type="NCBIfam" id="TIGR00049">
    <property type="entry name" value="iron-sulfur cluster assembly accessory protein"/>
    <property type="match status" value="1"/>
</dbReference>
<dbReference type="SUPFAM" id="SSF89360">
    <property type="entry name" value="HesB-like domain"/>
    <property type="match status" value="1"/>
</dbReference>
<evidence type="ECO:0000259" key="1">
    <source>
        <dbReference type="Pfam" id="PF01521"/>
    </source>
</evidence>
<accession>A0A0P1M405</accession>
<dbReference type="AlphaFoldDB" id="A0A0N7MTV7"/>
<name>A0A0N7MTV7_9BACT</name>
<organism evidence="3 4">
    <name type="scientific">Candidatus Kryptonium thompsonii</name>
    <dbReference type="NCBI Taxonomy" id="1633631"/>
    <lineage>
        <taxon>Bacteria</taxon>
        <taxon>Pseudomonadati</taxon>
        <taxon>Candidatus Kryptoniota</taxon>
        <taxon>Candidatus Kryptonium</taxon>
    </lineage>
</organism>
<dbReference type="Proteomes" id="UP000182011">
    <property type="component" value="Unassembled WGS sequence"/>
</dbReference>
<feature type="domain" description="Core" evidence="1">
    <location>
        <begin position="11"/>
        <end position="112"/>
    </location>
</feature>
<accession>A0A0P1LUV9</accession>
<accession>A0A0P1LPL2</accession>
<evidence type="ECO:0000313" key="5">
    <source>
        <dbReference type="Proteomes" id="UP000182200"/>
    </source>
</evidence>
<dbReference type="EMBL" id="CZVI01000017">
    <property type="protein sequence ID" value="CUS89274.1"/>
    <property type="molecule type" value="Genomic_DNA"/>
</dbReference>
<dbReference type="InterPro" id="IPR017870">
    <property type="entry name" value="FeS_cluster_insertion_CS"/>
</dbReference>
<accession>A0A0S4N6U8</accession>